<accession>X1BE60</accession>
<gene>
    <name evidence="1" type="ORF">S01H4_42857</name>
</gene>
<dbReference type="AlphaFoldDB" id="X1BE60"/>
<dbReference type="EMBL" id="BART01023580">
    <property type="protein sequence ID" value="GAG94234.1"/>
    <property type="molecule type" value="Genomic_DNA"/>
</dbReference>
<protein>
    <submittedName>
        <fullName evidence="1">Uncharacterized protein</fullName>
    </submittedName>
</protein>
<evidence type="ECO:0000313" key="1">
    <source>
        <dbReference type="EMBL" id="GAG94234.1"/>
    </source>
</evidence>
<organism evidence="1">
    <name type="scientific">marine sediment metagenome</name>
    <dbReference type="NCBI Taxonomy" id="412755"/>
    <lineage>
        <taxon>unclassified sequences</taxon>
        <taxon>metagenomes</taxon>
        <taxon>ecological metagenomes</taxon>
    </lineage>
</organism>
<feature type="non-terminal residue" evidence="1">
    <location>
        <position position="169"/>
    </location>
</feature>
<reference evidence="1" key="1">
    <citation type="journal article" date="2014" name="Front. Microbiol.">
        <title>High frequency of phylogenetically diverse reductive dehalogenase-homologous genes in deep subseafloor sedimentary metagenomes.</title>
        <authorList>
            <person name="Kawai M."/>
            <person name="Futagami T."/>
            <person name="Toyoda A."/>
            <person name="Takaki Y."/>
            <person name="Nishi S."/>
            <person name="Hori S."/>
            <person name="Arai W."/>
            <person name="Tsubouchi T."/>
            <person name="Morono Y."/>
            <person name="Uchiyama I."/>
            <person name="Ito T."/>
            <person name="Fujiyama A."/>
            <person name="Inagaki F."/>
            <person name="Takami H."/>
        </authorList>
    </citation>
    <scope>NUCLEOTIDE SEQUENCE</scope>
    <source>
        <strain evidence="1">Expedition CK06-06</strain>
    </source>
</reference>
<comment type="caution">
    <text evidence="1">The sequence shown here is derived from an EMBL/GenBank/DDBJ whole genome shotgun (WGS) entry which is preliminary data.</text>
</comment>
<proteinExistence type="predicted"/>
<sequence length="169" mass="19520">MAKKMFTVNEHLSLVLEGGKTNIYVGGRLFQQCKYLLFNIPIKDYDLVDQFGSIDQISERLSVDMDLVDNSLRVIFIPPEVEFWGHCSNLQAWYEQDYDTRLLHSSLAFPLLKELASLGDFLARRVFKEEIAKALKRGEERVLTALIDKGYLGFLSRDEFWSVYPSESV</sequence>
<name>X1BE60_9ZZZZ</name>